<reference evidence="1" key="1">
    <citation type="submission" date="2024-03" db="EMBL/GenBank/DDBJ databases">
        <title>Human intestinal bacterial collection.</title>
        <authorList>
            <person name="Pauvert C."/>
            <person name="Hitch T.C.A."/>
            <person name="Clavel T."/>
        </authorList>
    </citation>
    <scope>NUCLEOTIDE SEQUENCE</scope>
    <source>
        <strain evidence="1">CLA-AA-H227</strain>
    </source>
</reference>
<comment type="caution">
    <text evidence="1">The sequence shown here is derived from an EMBL/GenBank/DDBJ whole genome shotgun (WGS) entry which is preliminary data.</text>
</comment>
<proteinExistence type="predicted"/>
<evidence type="ECO:0000313" key="2">
    <source>
        <dbReference type="Proteomes" id="UP001439875"/>
    </source>
</evidence>
<evidence type="ECO:0000313" key="1">
    <source>
        <dbReference type="EMBL" id="MEQ2526272.1"/>
    </source>
</evidence>
<name>A0ACC6S873_9BACI</name>
<sequence length="50" mass="5738">MPYGYPGPYAYPSPYPYYGGGSGAWVALWIVLFIILLIFGAWWFYGGYFK</sequence>
<organism evidence="1 2">
    <name type="scientific">Robertmurraya yapensis</name>
    <name type="common">ex Hitch et al 2024</name>
    <dbReference type="NCBI Taxonomy" id="3133160"/>
    <lineage>
        <taxon>Bacteria</taxon>
        <taxon>Bacillati</taxon>
        <taxon>Bacillota</taxon>
        <taxon>Bacilli</taxon>
        <taxon>Bacillales</taxon>
        <taxon>Bacillaceae</taxon>
        <taxon>Robertmurraya</taxon>
    </lineage>
</organism>
<dbReference type="Proteomes" id="UP001439875">
    <property type="component" value="Unassembled WGS sequence"/>
</dbReference>
<gene>
    <name evidence="1" type="ORF">WMO40_06125</name>
</gene>
<accession>A0ACC6S873</accession>
<keyword evidence="2" id="KW-1185">Reference proteome</keyword>
<dbReference type="EMBL" id="JBBMEW010000003">
    <property type="protein sequence ID" value="MEQ2526272.1"/>
    <property type="molecule type" value="Genomic_DNA"/>
</dbReference>
<protein>
    <submittedName>
        <fullName evidence="1">Uncharacterized protein</fullName>
    </submittedName>
</protein>